<protein>
    <submittedName>
        <fullName evidence="1">Uncharacterized protein</fullName>
    </submittedName>
</protein>
<dbReference type="EMBL" id="CM026433">
    <property type="protein sequence ID" value="KAG0555315.1"/>
    <property type="molecule type" value="Genomic_DNA"/>
</dbReference>
<dbReference type="AlphaFoldDB" id="A0A8T0G986"/>
<feature type="non-terminal residue" evidence="1">
    <location>
        <position position="1"/>
    </location>
</feature>
<sequence>SSSDYHIYCQVEFQSRTVALSTPIFQPEPSPSPNHTLASATSTILPFLWHPTFQFRNPPHKKSFSTSRLPHLPLLHKISHLGHPQSPTIHNPRGRAICEGFRVMVL</sequence>
<comment type="caution">
    <text evidence="1">The sequence shown here is derived from an EMBL/GenBank/DDBJ whole genome shotgun (WGS) entry which is preliminary data.</text>
</comment>
<name>A0A8T0G986_CERPU</name>
<dbReference type="Proteomes" id="UP000822688">
    <property type="component" value="Chromosome 12"/>
</dbReference>
<organism evidence="1 2">
    <name type="scientific">Ceratodon purpureus</name>
    <name type="common">Fire moss</name>
    <name type="synonym">Dicranum purpureum</name>
    <dbReference type="NCBI Taxonomy" id="3225"/>
    <lineage>
        <taxon>Eukaryota</taxon>
        <taxon>Viridiplantae</taxon>
        <taxon>Streptophyta</taxon>
        <taxon>Embryophyta</taxon>
        <taxon>Bryophyta</taxon>
        <taxon>Bryophytina</taxon>
        <taxon>Bryopsida</taxon>
        <taxon>Dicranidae</taxon>
        <taxon>Pseudoditrichales</taxon>
        <taxon>Ditrichaceae</taxon>
        <taxon>Ceratodon</taxon>
    </lineage>
</organism>
<proteinExistence type="predicted"/>
<gene>
    <name evidence="1" type="ORF">KC19_12G160100</name>
</gene>
<evidence type="ECO:0000313" key="2">
    <source>
        <dbReference type="Proteomes" id="UP000822688"/>
    </source>
</evidence>
<evidence type="ECO:0000313" key="1">
    <source>
        <dbReference type="EMBL" id="KAG0555315.1"/>
    </source>
</evidence>
<accession>A0A8T0G986</accession>
<reference evidence="1" key="1">
    <citation type="submission" date="2020-06" db="EMBL/GenBank/DDBJ databases">
        <title>WGS assembly of Ceratodon purpureus strain R40.</title>
        <authorList>
            <person name="Carey S.B."/>
            <person name="Jenkins J."/>
            <person name="Shu S."/>
            <person name="Lovell J.T."/>
            <person name="Sreedasyam A."/>
            <person name="Maumus F."/>
            <person name="Tiley G.P."/>
            <person name="Fernandez-Pozo N."/>
            <person name="Barry K."/>
            <person name="Chen C."/>
            <person name="Wang M."/>
            <person name="Lipzen A."/>
            <person name="Daum C."/>
            <person name="Saski C.A."/>
            <person name="Payton A.C."/>
            <person name="Mcbreen J.C."/>
            <person name="Conrad R.E."/>
            <person name="Kollar L.M."/>
            <person name="Olsson S."/>
            <person name="Huttunen S."/>
            <person name="Landis J.B."/>
            <person name="Wickett N.J."/>
            <person name="Johnson M.G."/>
            <person name="Rensing S.A."/>
            <person name="Grimwood J."/>
            <person name="Schmutz J."/>
            <person name="Mcdaniel S.F."/>
        </authorList>
    </citation>
    <scope>NUCLEOTIDE SEQUENCE</scope>
    <source>
        <strain evidence="1">R40</strain>
    </source>
</reference>
<keyword evidence="2" id="KW-1185">Reference proteome</keyword>